<dbReference type="Gene3D" id="3.40.1280.30">
    <property type="match status" value="1"/>
</dbReference>
<evidence type="ECO:0000256" key="6">
    <source>
        <dbReference type="SAM" id="MobiDB-lite"/>
    </source>
</evidence>
<dbReference type="InterPro" id="IPR038459">
    <property type="entry name" value="MT_TRM10-typ_sf"/>
</dbReference>
<dbReference type="InterPro" id="IPR007356">
    <property type="entry name" value="tRNA_m1G_MeTrfase_euk"/>
</dbReference>
<evidence type="ECO:0000313" key="8">
    <source>
        <dbReference type="EMBL" id="KAL3068501.1"/>
    </source>
</evidence>
<dbReference type="PANTHER" id="PTHR13563">
    <property type="entry name" value="TRNA (GUANINE-9-) METHYLTRANSFERASE"/>
    <property type="match status" value="1"/>
</dbReference>
<comment type="catalytic activity">
    <reaction evidence="5">
        <text>guanosine(9) in tRNA + S-adenosyl-L-methionine = N(1)-methylguanosine(9) in tRNA + S-adenosyl-L-homocysteine + H(+)</text>
        <dbReference type="Rhea" id="RHEA:43156"/>
        <dbReference type="Rhea" id="RHEA-COMP:10367"/>
        <dbReference type="Rhea" id="RHEA-COMP:10368"/>
        <dbReference type="ChEBI" id="CHEBI:15378"/>
        <dbReference type="ChEBI" id="CHEBI:57856"/>
        <dbReference type="ChEBI" id="CHEBI:59789"/>
        <dbReference type="ChEBI" id="CHEBI:73542"/>
        <dbReference type="ChEBI" id="CHEBI:74269"/>
        <dbReference type="EC" id="2.1.1.221"/>
    </reaction>
</comment>
<dbReference type="GO" id="GO:0032259">
    <property type="term" value="P:methylation"/>
    <property type="evidence" value="ECO:0007669"/>
    <property type="project" value="UniProtKB-KW"/>
</dbReference>
<organism evidence="8 9">
    <name type="scientific">Heterodera trifolii</name>
    <dbReference type="NCBI Taxonomy" id="157864"/>
    <lineage>
        <taxon>Eukaryota</taxon>
        <taxon>Metazoa</taxon>
        <taxon>Ecdysozoa</taxon>
        <taxon>Nematoda</taxon>
        <taxon>Chromadorea</taxon>
        <taxon>Rhabditida</taxon>
        <taxon>Tylenchina</taxon>
        <taxon>Tylenchomorpha</taxon>
        <taxon>Tylenchoidea</taxon>
        <taxon>Heteroderidae</taxon>
        <taxon>Heteroderinae</taxon>
        <taxon>Heterodera</taxon>
    </lineage>
</organism>
<dbReference type="AlphaFoldDB" id="A0ABD2HU60"/>
<evidence type="ECO:0000256" key="5">
    <source>
        <dbReference type="ARBA" id="ARBA00048434"/>
    </source>
</evidence>
<keyword evidence="4" id="KW-0949">S-adenosyl-L-methionine</keyword>
<keyword evidence="3" id="KW-0808">Transferase</keyword>
<name>A0ABD2HU60_9BILA</name>
<feature type="region of interest" description="Disordered" evidence="6">
    <location>
        <begin position="178"/>
        <end position="269"/>
    </location>
</feature>
<dbReference type="Proteomes" id="UP001620626">
    <property type="component" value="Unassembled WGS sequence"/>
</dbReference>
<accession>A0ABD2HU60</accession>
<dbReference type="PANTHER" id="PTHR13563:SF13">
    <property type="entry name" value="TRNA METHYLTRANSFERASE 10 HOMOLOG A"/>
    <property type="match status" value="1"/>
</dbReference>
<dbReference type="EC" id="2.1.1.221" evidence="1"/>
<reference evidence="8 9" key="1">
    <citation type="submission" date="2024-10" db="EMBL/GenBank/DDBJ databases">
        <authorList>
            <person name="Kim D."/>
        </authorList>
    </citation>
    <scope>NUCLEOTIDE SEQUENCE [LARGE SCALE GENOMIC DNA]</scope>
    <source>
        <strain evidence="8">BH-2024</strain>
    </source>
</reference>
<protein>
    <recommendedName>
        <fullName evidence="1">tRNA (guanine(9)-N(1))-methyltransferase</fullName>
        <ecNumber evidence="1">2.1.1.221</ecNumber>
    </recommendedName>
</protein>
<dbReference type="GO" id="GO:0052905">
    <property type="term" value="F:tRNA (guanosine(9)-N1)-methyltransferase activity"/>
    <property type="evidence" value="ECO:0007669"/>
    <property type="project" value="UniProtKB-EC"/>
</dbReference>
<dbReference type="EMBL" id="JBICBT010001408">
    <property type="protein sequence ID" value="KAL3068501.1"/>
    <property type="molecule type" value="Genomic_DNA"/>
</dbReference>
<evidence type="ECO:0000256" key="4">
    <source>
        <dbReference type="ARBA" id="ARBA00022691"/>
    </source>
</evidence>
<sequence length="269" mass="29732">MDERSVCKTVSQLRHCYASNRRAADPLQFYVVNLDTKAKKVLDGINGWQQWDVHLLAQPLAKLWDDREIVYLTADSENVLSTLDEQKVYVIGGLLDHNHQKGLCLRRAIEKGYAHAKLPIGDFVQMSTRKVLAINHVFEILLHFTRDPNWERAFLAVIPKRKLPQQAAAEVVVEELESTNGAAASDRTAAPNGDGESGASNDKEHGDVVLVIEDDGDASAKPLAPNDGHRSAEEDGDQRRENERQPGEGGEKSCELISSDQCHPSPPVA</sequence>
<dbReference type="PROSITE" id="PS51675">
    <property type="entry name" value="SAM_MT_TRM10"/>
    <property type="match status" value="1"/>
</dbReference>
<keyword evidence="2" id="KW-0489">Methyltransferase</keyword>
<evidence type="ECO:0000259" key="7">
    <source>
        <dbReference type="PROSITE" id="PS51675"/>
    </source>
</evidence>
<feature type="compositionally biased region" description="Basic and acidic residues" evidence="6">
    <location>
        <begin position="227"/>
        <end position="254"/>
    </location>
</feature>
<evidence type="ECO:0000313" key="9">
    <source>
        <dbReference type="Proteomes" id="UP001620626"/>
    </source>
</evidence>
<evidence type="ECO:0000256" key="2">
    <source>
        <dbReference type="ARBA" id="ARBA00022603"/>
    </source>
</evidence>
<keyword evidence="9" id="KW-1185">Reference proteome</keyword>
<proteinExistence type="predicted"/>
<feature type="domain" description="SAM-dependent MTase TRM10-type" evidence="7">
    <location>
        <begin position="1"/>
        <end position="165"/>
    </location>
</feature>
<gene>
    <name evidence="8" type="ORF">niasHT_030792</name>
</gene>
<evidence type="ECO:0000256" key="1">
    <source>
        <dbReference type="ARBA" id="ARBA00012797"/>
    </source>
</evidence>
<comment type="caution">
    <text evidence="8">The sequence shown here is derived from an EMBL/GenBank/DDBJ whole genome shotgun (WGS) entry which is preliminary data.</text>
</comment>
<dbReference type="InterPro" id="IPR028564">
    <property type="entry name" value="MT_TRM10-typ"/>
</dbReference>
<evidence type="ECO:0000256" key="3">
    <source>
        <dbReference type="ARBA" id="ARBA00022679"/>
    </source>
</evidence>